<dbReference type="OrthoDB" id="9813056at2"/>
<keyword evidence="2" id="KW-0805">Transcription regulation</keyword>
<dbReference type="Pfam" id="PF00126">
    <property type="entry name" value="HTH_1"/>
    <property type="match status" value="1"/>
</dbReference>
<dbReference type="GO" id="GO:0003677">
    <property type="term" value="F:DNA binding"/>
    <property type="evidence" value="ECO:0007669"/>
    <property type="project" value="UniProtKB-KW"/>
</dbReference>
<evidence type="ECO:0000259" key="5">
    <source>
        <dbReference type="PROSITE" id="PS50931"/>
    </source>
</evidence>
<sequence>MQDANAISLNALRVFCMVAQHMSIRKASEFLAVTPGAVSHQIKALEQSLGVQLFVRRNNAIDLTEAGSRLFRQALPGLQMLHTALEDVVRDSDELRVRASMSFAMRWLIPKLHLFKSRHPNANVQVETFYDVDDPPTGTADVTIGYYRRDKCPDGAHILFHDVCRPYLAPGLLSKLVDPLDVASIPALQCTKGNWDWRLWLGESGKSDVQLNYAERFDLDDAGLRAATAGMGMVLSAGFMVEDDVAEGRLVPLPHSEDIHVGFYTLQIDGRETGLSRRFVRWLKNAADSPC</sequence>
<dbReference type="Gene3D" id="1.10.10.10">
    <property type="entry name" value="Winged helix-like DNA-binding domain superfamily/Winged helix DNA-binding domain"/>
    <property type="match status" value="1"/>
</dbReference>
<proteinExistence type="inferred from homology"/>
<dbReference type="EMBL" id="LFTY01000002">
    <property type="protein sequence ID" value="KMW57232.1"/>
    <property type="molecule type" value="Genomic_DNA"/>
</dbReference>
<dbReference type="FunFam" id="1.10.10.10:FF:000001">
    <property type="entry name" value="LysR family transcriptional regulator"/>
    <property type="match status" value="1"/>
</dbReference>
<dbReference type="Proteomes" id="UP000037178">
    <property type="component" value="Unassembled WGS sequence"/>
</dbReference>
<organism evidence="6 7">
    <name type="scientific">Candidatus Rhodobacter oscarellae</name>
    <dbReference type="NCBI Taxonomy" id="1675527"/>
    <lineage>
        <taxon>Bacteria</taxon>
        <taxon>Pseudomonadati</taxon>
        <taxon>Pseudomonadota</taxon>
        <taxon>Alphaproteobacteria</taxon>
        <taxon>Rhodobacterales</taxon>
        <taxon>Rhodobacter group</taxon>
        <taxon>Rhodobacter</taxon>
    </lineage>
</organism>
<evidence type="ECO:0000256" key="2">
    <source>
        <dbReference type="ARBA" id="ARBA00023015"/>
    </source>
</evidence>
<keyword evidence="3" id="KW-0238">DNA-binding</keyword>
<dbReference type="SUPFAM" id="SSF53850">
    <property type="entry name" value="Periplasmic binding protein-like II"/>
    <property type="match status" value="1"/>
</dbReference>
<accession>A0A0J9E3F9</accession>
<dbReference type="PRINTS" id="PR00039">
    <property type="entry name" value="HTHLYSR"/>
</dbReference>
<dbReference type="STRING" id="1675527.AIOL_002193"/>
<keyword evidence="4" id="KW-0804">Transcription</keyword>
<dbReference type="RefSeq" id="WP_049642991.1">
    <property type="nucleotide sequence ID" value="NZ_LFTY01000002.1"/>
</dbReference>
<dbReference type="InterPro" id="IPR058163">
    <property type="entry name" value="LysR-type_TF_proteobact-type"/>
</dbReference>
<dbReference type="PATRIC" id="fig|1675527.3.peg.2307"/>
<evidence type="ECO:0000256" key="3">
    <source>
        <dbReference type="ARBA" id="ARBA00023125"/>
    </source>
</evidence>
<comment type="similarity">
    <text evidence="1">Belongs to the LysR transcriptional regulatory family.</text>
</comment>
<dbReference type="PANTHER" id="PTHR30537:SF5">
    <property type="entry name" value="HTH-TYPE TRANSCRIPTIONAL ACTIVATOR TTDR-RELATED"/>
    <property type="match status" value="1"/>
</dbReference>
<feature type="domain" description="HTH lysR-type" evidence="5">
    <location>
        <begin position="7"/>
        <end position="64"/>
    </location>
</feature>
<dbReference type="GO" id="GO:0003700">
    <property type="term" value="F:DNA-binding transcription factor activity"/>
    <property type="evidence" value="ECO:0007669"/>
    <property type="project" value="InterPro"/>
</dbReference>
<dbReference type="Gene3D" id="3.40.190.10">
    <property type="entry name" value="Periplasmic binding protein-like II"/>
    <property type="match status" value="2"/>
</dbReference>
<gene>
    <name evidence="6" type="ORF">AIOL_002193</name>
</gene>
<dbReference type="InterPro" id="IPR000847">
    <property type="entry name" value="LysR_HTH_N"/>
</dbReference>
<protein>
    <submittedName>
        <fullName evidence="6">Glycine cleavage system transcriptional activator GcvA</fullName>
    </submittedName>
</protein>
<dbReference type="PROSITE" id="PS50931">
    <property type="entry name" value="HTH_LYSR"/>
    <property type="match status" value="1"/>
</dbReference>
<evidence type="ECO:0000313" key="6">
    <source>
        <dbReference type="EMBL" id="KMW57232.1"/>
    </source>
</evidence>
<dbReference type="SUPFAM" id="SSF46785">
    <property type="entry name" value="Winged helix' DNA-binding domain"/>
    <property type="match status" value="1"/>
</dbReference>
<dbReference type="InterPro" id="IPR036388">
    <property type="entry name" value="WH-like_DNA-bd_sf"/>
</dbReference>
<dbReference type="InterPro" id="IPR005119">
    <property type="entry name" value="LysR_subst-bd"/>
</dbReference>
<keyword evidence="7" id="KW-1185">Reference proteome</keyword>
<dbReference type="PANTHER" id="PTHR30537">
    <property type="entry name" value="HTH-TYPE TRANSCRIPTIONAL REGULATOR"/>
    <property type="match status" value="1"/>
</dbReference>
<name>A0A0J9E3F9_9RHOB</name>
<dbReference type="AlphaFoldDB" id="A0A0J9E3F9"/>
<evidence type="ECO:0000256" key="1">
    <source>
        <dbReference type="ARBA" id="ARBA00009437"/>
    </source>
</evidence>
<evidence type="ECO:0000256" key="4">
    <source>
        <dbReference type="ARBA" id="ARBA00023163"/>
    </source>
</evidence>
<dbReference type="InterPro" id="IPR036390">
    <property type="entry name" value="WH_DNA-bd_sf"/>
</dbReference>
<comment type="caution">
    <text evidence="6">The sequence shown here is derived from an EMBL/GenBank/DDBJ whole genome shotgun (WGS) entry which is preliminary data.</text>
</comment>
<dbReference type="Pfam" id="PF03466">
    <property type="entry name" value="LysR_substrate"/>
    <property type="match status" value="1"/>
</dbReference>
<evidence type="ECO:0000313" key="7">
    <source>
        <dbReference type="Proteomes" id="UP000037178"/>
    </source>
</evidence>
<reference evidence="6 7" key="1">
    <citation type="submission" date="2015-06" db="EMBL/GenBank/DDBJ databases">
        <title>Draft genome sequence of an Alphaproteobacteria species associated to the Mediterranean sponge Oscarella lobularis.</title>
        <authorList>
            <person name="Jourda C."/>
            <person name="Santini S."/>
            <person name="Claverie J.-M."/>
        </authorList>
    </citation>
    <scope>NUCLEOTIDE SEQUENCE [LARGE SCALE GENOMIC DNA]</scope>
    <source>
        <strain evidence="6">IGS</strain>
    </source>
</reference>